<evidence type="ECO:0000313" key="1">
    <source>
        <dbReference type="EMBL" id="GIO28630.1"/>
    </source>
</evidence>
<dbReference type="PANTHER" id="PTHR39179:SF2">
    <property type="entry name" value="ENDOSPORE COAT-ASSOCIATED PROTEIN YUTH"/>
    <property type="match status" value="1"/>
</dbReference>
<proteinExistence type="predicted"/>
<dbReference type="EMBL" id="BORP01000008">
    <property type="protein sequence ID" value="GIO28630.1"/>
    <property type="molecule type" value="Genomic_DNA"/>
</dbReference>
<dbReference type="PANTHER" id="PTHR39179">
    <property type="entry name" value="SPORE COAT PROTEIN I"/>
    <property type="match status" value="1"/>
</dbReference>
<dbReference type="AlphaFoldDB" id="A0A920C7A1"/>
<organism evidence="1 2">
    <name type="scientific">Ornithinibacillus bavariensis</name>
    <dbReference type="NCBI Taxonomy" id="545502"/>
    <lineage>
        <taxon>Bacteria</taxon>
        <taxon>Bacillati</taxon>
        <taxon>Bacillota</taxon>
        <taxon>Bacilli</taxon>
        <taxon>Bacillales</taxon>
        <taxon>Bacillaceae</taxon>
        <taxon>Ornithinibacillus</taxon>
    </lineage>
</organism>
<sequence>MKELLFVNYNIYAKEHVLINGREGFRDHDTNYFIISSSNKEMVLLEQAALAYFLAENGYNHTAIPILTKNNSWFVENDGQQYLVLRVSNLQHSPIESHGKQLAQFHNITASYQYEPQEISSYGMWKDLWIRKLTAFEHKLQEELKENGNDYYRLLVDVFPYIIGISENAIQYIQESESERRFHQADTGVFAFRRYQDNLIAPVIWTDDLVFDHPTRDIAEYIRYKLLDNNETALEEVYVFIRDYQGVQPLSIFGWRLLYARLLFPIHFFDLMEAGFQGKEYERYFYKLEALLQTQVRYEKRLNRLFDLLQVNFREYDIPVLHWLEKG</sequence>
<reference evidence="1" key="1">
    <citation type="submission" date="2021-03" db="EMBL/GenBank/DDBJ databases">
        <title>Antimicrobial resistance genes in bacteria isolated from Japanese honey, and their potential for conferring macrolide and lincosamide resistance in the American foulbrood pathogen Paenibacillus larvae.</title>
        <authorList>
            <person name="Okamoto M."/>
            <person name="Kumagai M."/>
            <person name="Kanamori H."/>
            <person name="Takamatsu D."/>
        </authorList>
    </citation>
    <scope>NUCLEOTIDE SEQUENCE</scope>
    <source>
        <strain evidence="1">J43TS3</strain>
    </source>
</reference>
<protein>
    <submittedName>
        <fullName evidence="1">Endospore coat-associated protein YutH</fullName>
    </submittedName>
</protein>
<gene>
    <name evidence="1" type="primary">yutH</name>
    <name evidence="1" type="ORF">J43TS3_32410</name>
</gene>
<dbReference type="GO" id="GO:0042601">
    <property type="term" value="C:endospore-forming forespore"/>
    <property type="evidence" value="ECO:0007669"/>
    <property type="project" value="TreeGrafter"/>
</dbReference>
<name>A0A920C7A1_9BACI</name>
<dbReference type="InterPro" id="IPR011009">
    <property type="entry name" value="Kinase-like_dom_sf"/>
</dbReference>
<accession>A0A920C7A1</accession>
<dbReference type="SUPFAM" id="SSF56112">
    <property type="entry name" value="Protein kinase-like (PK-like)"/>
    <property type="match status" value="1"/>
</dbReference>
<comment type="caution">
    <text evidence="1">The sequence shown here is derived from an EMBL/GenBank/DDBJ whole genome shotgun (WGS) entry which is preliminary data.</text>
</comment>
<evidence type="ECO:0000313" key="2">
    <source>
        <dbReference type="Proteomes" id="UP000676917"/>
    </source>
</evidence>
<dbReference type="InterPro" id="IPR047175">
    <property type="entry name" value="CotS-like"/>
</dbReference>
<keyword evidence="2" id="KW-1185">Reference proteome</keyword>
<dbReference type="Proteomes" id="UP000676917">
    <property type="component" value="Unassembled WGS sequence"/>
</dbReference>
<dbReference type="Gene3D" id="3.90.1200.10">
    <property type="match status" value="1"/>
</dbReference>